<name>A0A7R8YUL6_HERIL</name>
<dbReference type="PROSITE" id="PS51304">
    <property type="entry name" value="GALECTIN"/>
    <property type="match status" value="1"/>
</dbReference>
<dbReference type="Pfam" id="PF00337">
    <property type="entry name" value="Gal-bind_lectin"/>
    <property type="match status" value="1"/>
</dbReference>
<dbReference type="Proteomes" id="UP000594454">
    <property type="component" value="Chromosome 3"/>
</dbReference>
<dbReference type="InterPro" id="IPR001079">
    <property type="entry name" value="Galectin_CRD"/>
</dbReference>
<reference evidence="5 6" key="1">
    <citation type="submission" date="2020-11" db="EMBL/GenBank/DDBJ databases">
        <authorList>
            <person name="Wallbank WR R."/>
            <person name="Pardo Diaz C."/>
            <person name="Kozak K."/>
            <person name="Martin S."/>
            <person name="Jiggins C."/>
            <person name="Moest M."/>
            <person name="Warren A I."/>
            <person name="Generalovic N T."/>
            <person name="Byers J.R.P. K."/>
            <person name="Montejo-Kovacevich G."/>
            <person name="Yen C E."/>
        </authorList>
    </citation>
    <scope>NUCLEOTIDE SEQUENCE [LARGE SCALE GENOMIC DNA]</scope>
</reference>
<protein>
    <recommendedName>
        <fullName evidence="2">Galectin</fullName>
    </recommendedName>
</protein>
<dbReference type="InterPro" id="IPR013320">
    <property type="entry name" value="ConA-like_dom_sf"/>
</dbReference>
<evidence type="ECO:0000313" key="5">
    <source>
        <dbReference type="EMBL" id="CAD7085937.1"/>
    </source>
</evidence>
<dbReference type="GO" id="GO:0030246">
    <property type="term" value="F:carbohydrate binding"/>
    <property type="evidence" value="ECO:0007669"/>
    <property type="project" value="UniProtKB-UniRule"/>
</dbReference>
<keyword evidence="6" id="KW-1185">Reference proteome</keyword>
<feature type="compositionally biased region" description="Acidic residues" evidence="3">
    <location>
        <begin position="17"/>
        <end position="31"/>
    </location>
</feature>
<dbReference type="EMBL" id="LR899011">
    <property type="protein sequence ID" value="CAD7085937.1"/>
    <property type="molecule type" value="Genomic_DNA"/>
</dbReference>
<dbReference type="InParanoid" id="A0A7R8YUL6"/>
<dbReference type="Gene3D" id="2.60.120.200">
    <property type="match status" value="1"/>
</dbReference>
<evidence type="ECO:0000256" key="1">
    <source>
        <dbReference type="ARBA" id="ARBA00022734"/>
    </source>
</evidence>
<feature type="region of interest" description="Disordered" evidence="3">
    <location>
        <begin position="1"/>
        <end position="33"/>
    </location>
</feature>
<evidence type="ECO:0000256" key="3">
    <source>
        <dbReference type="SAM" id="MobiDB-lite"/>
    </source>
</evidence>
<gene>
    <name evidence="5" type="ORF">HERILL_LOCUS8746</name>
</gene>
<proteinExistence type="predicted"/>
<evidence type="ECO:0000259" key="4">
    <source>
        <dbReference type="PROSITE" id="PS51304"/>
    </source>
</evidence>
<evidence type="ECO:0000256" key="2">
    <source>
        <dbReference type="RuleBase" id="RU102079"/>
    </source>
</evidence>
<evidence type="ECO:0000313" key="6">
    <source>
        <dbReference type="Proteomes" id="UP000594454"/>
    </source>
</evidence>
<organism evidence="5 6">
    <name type="scientific">Hermetia illucens</name>
    <name type="common">Black soldier fly</name>
    <dbReference type="NCBI Taxonomy" id="343691"/>
    <lineage>
        <taxon>Eukaryota</taxon>
        <taxon>Metazoa</taxon>
        <taxon>Ecdysozoa</taxon>
        <taxon>Arthropoda</taxon>
        <taxon>Hexapoda</taxon>
        <taxon>Insecta</taxon>
        <taxon>Pterygota</taxon>
        <taxon>Neoptera</taxon>
        <taxon>Endopterygota</taxon>
        <taxon>Diptera</taxon>
        <taxon>Brachycera</taxon>
        <taxon>Stratiomyomorpha</taxon>
        <taxon>Stratiomyidae</taxon>
        <taxon>Hermetiinae</taxon>
        <taxon>Hermetia</taxon>
    </lineage>
</organism>
<dbReference type="SUPFAM" id="SSF49899">
    <property type="entry name" value="Concanavalin A-like lectins/glucanases"/>
    <property type="match status" value="1"/>
</dbReference>
<keyword evidence="1 2" id="KW-0430">Lectin</keyword>
<accession>A0A7R8YUL6</accession>
<dbReference type="AlphaFoldDB" id="A0A7R8YUL6"/>
<feature type="domain" description="Galectin" evidence="4">
    <location>
        <begin position="270"/>
        <end position="405"/>
    </location>
</feature>
<sequence length="442" mass="51923">MASVYNVGEKSMRDELEKDDESEQEATEEETSAYLDFQEGVQDTLKSITSEWMWEDEETLKNTCNLWEYLEKQPRPTEEEEKNMPVRDNSIYFPYGQIEPIEGNLGQRSEYLPLVFSTILPSPFTLYRCISFSARAKYMETYQSRLRVLIYNNRYKLKFVCDIGFRFVSMDLQQPPPENELEETTIVHSTVKEYNMSIMVGPNRFHYTMDNEVDSVPFDVHPAPLVFPGDYLEIRGTIDFVSQFHCRSVFPLVWPPQQSRHNMDIFDAYFHYTIGLHVVPGHCFIFNFVPFNEANGGVGFQLKSGPYRQTPLSLFGYFESPKPVEIRATNDNFEYEQPKYGPYFPFDFNKENRVAILMGRTEFQIAINGKFYIDYPYLQSDLPGSITDLKINCDKGILVHCKKFDNSFIPDYVKGRTQLVNFSKFETEFDRDFYRTYYPKPF</sequence>
<dbReference type="OrthoDB" id="10454282at2759"/>